<evidence type="ECO:0000313" key="2">
    <source>
        <dbReference type="EMBL" id="ORZ19257.1"/>
    </source>
</evidence>
<protein>
    <submittedName>
        <fullName evidence="2">Uncharacterized protein</fullName>
    </submittedName>
</protein>
<dbReference type="Proteomes" id="UP000193648">
    <property type="component" value="Unassembled WGS sequence"/>
</dbReference>
<feature type="compositionally biased region" description="Basic residues" evidence="1">
    <location>
        <begin position="172"/>
        <end position="183"/>
    </location>
</feature>
<feature type="region of interest" description="Disordered" evidence="1">
    <location>
        <begin position="144"/>
        <end position="183"/>
    </location>
</feature>
<feature type="non-terminal residue" evidence="2">
    <location>
        <position position="183"/>
    </location>
</feature>
<sequence>MQPIIKRKAPEDNSTEHERQVSKKQRTEKTQGPVADVDRAIDWSSSSAWMRSVDYNRRYRNTNRANEWSWSRTFRYSSGDANRMRRTFLRDPASGSTFTILSSPSYNALKIDTKWQPAKPDRKVMAVVHMESCNDATSTTLMSTSVKSSVASVGLRPRSHEQGAAERESGGRKSKRQRSPNSN</sequence>
<evidence type="ECO:0000313" key="3">
    <source>
        <dbReference type="Proteomes" id="UP000193648"/>
    </source>
</evidence>
<dbReference type="GeneID" id="33565711"/>
<proteinExistence type="predicted"/>
<feature type="region of interest" description="Disordered" evidence="1">
    <location>
        <begin position="1"/>
        <end position="37"/>
    </location>
</feature>
<feature type="compositionally biased region" description="Basic and acidic residues" evidence="1">
    <location>
        <begin position="8"/>
        <end position="29"/>
    </location>
</feature>
<feature type="compositionally biased region" description="Basic and acidic residues" evidence="1">
    <location>
        <begin position="158"/>
        <end position="171"/>
    </location>
</feature>
<dbReference type="RefSeq" id="XP_021882425.1">
    <property type="nucleotide sequence ID" value="XM_022023867.1"/>
</dbReference>
<comment type="caution">
    <text evidence="2">The sequence shown here is derived from an EMBL/GenBank/DDBJ whole genome shotgun (WGS) entry which is preliminary data.</text>
</comment>
<dbReference type="InParanoid" id="A0A1Y2GQS1"/>
<accession>A0A1Y2GQS1</accession>
<dbReference type="EMBL" id="MCFF01000014">
    <property type="protein sequence ID" value="ORZ19257.1"/>
    <property type="molecule type" value="Genomic_DNA"/>
</dbReference>
<organism evidence="2 3">
    <name type="scientific">Lobosporangium transversale</name>
    <dbReference type="NCBI Taxonomy" id="64571"/>
    <lineage>
        <taxon>Eukaryota</taxon>
        <taxon>Fungi</taxon>
        <taxon>Fungi incertae sedis</taxon>
        <taxon>Mucoromycota</taxon>
        <taxon>Mortierellomycotina</taxon>
        <taxon>Mortierellomycetes</taxon>
        <taxon>Mortierellales</taxon>
        <taxon>Mortierellaceae</taxon>
        <taxon>Lobosporangium</taxon>
    </lineage>
</organism>
<gene>
    <name evidence="2" type="ORF">BCR41DRAFT_351851</name>
</gene>
<reference evidence="2 3" key="1">
    <citation type="submission" date="2016-07" db="EMBL/GenBank/DDBJ databases">
        <title>Pervasive Adenine N6-methylation of Active Genes in Fungi.</title>
        <authorList>
            <consortium name="DOE Joint Genome Institute"/>
            <person name="Mondo S.J."/>
            <person name="Dannebaum R.O."/>
            <person name="Kuo R.C."/>
            <person name="Labutti K."/>
            <person name="Haridas S."/>
            <person name="Kuo A."/>
            <person name="Salamov A."/>
            <person name="Ahrendt S.R."/>
            <person name="Lipzen A."/>
            <person name="Sullivan W."/>
            <person name="Andreopoulos W.B."/>
            <person name="Clum A."/>
            <person name="Lindquist E."/>
            <person name="Daum C."/>
            <person name="Ramamoorthy G.K."/>
            <person name="Gryganskyi A."/>
            <person name="Culley D."/>
            <person name="Magnuson J.K."/>
            <person name="James T.Y."/>
            <person name="O'Malley M.A."/>
            <person name="Stajich J.E."/>
            <person name="Spatafora J.W."/>
            <person name="Visel A."/>
            <person name="Grigoriev I.V."/>
        </authorList>
    </citation>
    <scope>NUCLEOTIDE SEQUENCE [LARGE SCALE GENOMIC DNA]</scope>
    <source>
        <strain evidence="2 3">NRRL 3116</strain>
    </source>
</reference>
<name>A0A1Y2GQS1_9FUNG</name>
<keyword evidence="3" id="KW-1185">Reference proteome</keyword>
<evidence type="ECO:0000256" key="1">
    <source>
        <dbReference type="SAM" id="MobiDB-lite"/>
    </source>
</evidence>
<dbReference type="AlphaFoldDB" id="A0A1Y2GQS1"/>